<sequence>MGRYLRVPYQPASGDLLECANSILLRADSCGCLVLIRKLVEASETDLDLHHALVNPDIKDPGPIQSILTTHQSVGEAAFEGHADIVRFLCEHPGLGLESNLHYVHDVGHTVFHQAVRSRRLYPGYVGYSSLRVEPTCIPSSR</sequence>
<evidence type="ECO:0000313" key="1">
    <source>
        <dbReference type="EMBL" id="KAK1749459.1"/>
    </source>
</evidence>
<keyword evidence="2" id="KW-1185">Reference proteome</keyword>
<gene>
    <name evidence="1" type="ORF">QBC47DRAFT_408032</name>
</gene>
<organism evidence="1 2">
    <name type="scientific">Echria macrotheca</name>
    <dbReference type="NCBI Taxonomy" id="438768"/>
    <lineage>
        <taxon>Eukaryota</taxon>
        <taxon>Fungi</taxon>
        <taxon>Dikarya</taxon>
        <taxon>Ascomycota</taxon>
        <taxon>Pezizomycotina</taxon>
        <taxon>Sordariomycetes</taxon>
        <taxon>Sordariomycetidae</taxon>
        <taxon>Sordariales</taxon>
        <taxon>Schizotheciaceae</taxon>
        <taxon>Echria</taxon>
    </lineage>
</organism>
<reference evidence="1" key="1">
    <citation type="submission" date="2023-06" db="EMBL/GenBank/DDBJ databases">
        <title>Genome-scale phylogeny and comparative genomics of the fungal order Sordariales.</title>
        <authorList>
            <consortium name="Lawrence Berkeley National Laboratory"/>
            <person name="Hensen N."/>
            <person name="Bonometti L."/>
            <person name="Westerberg I."/>
            <person name="Brannstrom I.O."/>
            <person name="Guillou S."/>
            <person name="Cros-Aarteil S."/>
            <person name="Calhoun S."/>
            <person name="Haridas S."/>
            <person name="Kuo A."/>
            <person name="Mondo S."/>
            <person name="Pangilinan J."/>
            <person name="Riley R."/>
            <person name="Labutti K."/>
            <person name="Andreopoulos B."/>
            <person name="Lipzen A."/>
            <person name="Chen C."/>
            <person name="Yanf M."/>
            <person name="Daum C."/>
            <person name="Ng V."/>
            <person name="Clum A."/>
            <person name="Steindorff A."/>
            <person name="Ohm R."/>
            <person name="Martin F."/>
            <person name="Silar P."/>
            <person name="Natvig D."/>
            <person name="Lalanne C."/>
            <person name="Gautier V."/>
            <person name="Ament-Velasquez S.L."/>
            <person name="Kruys A."/>
            <person name="Hutchinson M.I."/>
            <person name="Powell A.J."/>
            <person name="Barry K."/>
            <person name="Miller A.N."/>
            <person name="Grigoriev I.V."/>
            <person name="Debuchy R."/>
            <person name="Gladieux P."/>
            <person name="Thoren M.H."/>
            <person name="Johannesson H."/>
        </authorList>
    </citation>
    <scope>NUCLEOTIDE SEQUENCE</scope>
    <source>
        <strain evidence="1">PSN4</strain>
    </source>
</reference>
<dbReference type="Proteomes" id="UP001239445">
    <property type="component" value="Unassembled WGS sequence"/>
</dbReference>
<protein>
    <submittedName>
        <fullName evidence="1">Uncharacterized protein</fullName>
    </submittedName>
</protein>
<name>A0AAJ0F5S6_9PEZI</name>
<dbReference type="AlphaFoldDB" id="A0AAJ0F5S6"/>
<evidence type="ECO:0000313" key="2">
    <source>
        <dbReference type="Proteomes" id="UP001239445"/>
    </source>
</evidence>
<dbReference type="EMBL" id="MU839858">
    <property type="protein sequence ID" value="KAK1749459.1"/>
    <property type="molecule type" value="Genomic_DNA"/>
</dbReference>
<comment type="caution">
    <text evidence="1">The sequence shown here is derived from an EMBL/GenBank/DDBJ whole genome shotgun (WGS) entry which is preliminary data.</text>
</comment>
<accession>A0AAJ0F5S6</accession>
<proteinExistence type="predicted"/>